<name>E4PQU2_MARAH</name>
<gene>
    <name evidence="1" type="ordered locus">HP15_3235</name>
</gene>
<dbReference type="STRING" id="225937.HP15_3235"/>
<sequence>MHKGVAESSQVEHCLRLMGSGDACSLVTVTIATFPMLIQLKNKGLLPFTRKMPKIDHINFNYKFETTKVTINVSASLKK</sequence>
<proteinExistence type="predicted"/>
<reference evidence="2" key="2">
    <citation type="submission" date="2010-02" db="EMBL/GenBank/DDBJ databases">
        <title>Complete genome sequence of Marinobacter adhaerens type strain (HP15).</title>
        <authorList>
            <person name="Gaerdes A.A.M."/>
            <person name="Kaeppel E."/>
            <person name="Shezad A."/>
            <person name="Seebah S."/>
            <person name="Teeling H."/>
            <person name="Yarza P."/>
            <person name="Gloeckner F.O."/>
            <person name="Ullrich M.S."/>
        </authorList>
    </citation>
    <scope>NUCLEOTIDE SEQUENCE [LARGE SCALE GENOMIC DNA]</scope>
    <source>
        <strain evidence="2">DSM 23420 / HP15</strain>
    </source>
</reference>
<dbReference type="PATRIC" id="fig|225937.3.peg.3260"/>
<reference evidence="1 2" key="1">
    <citation type="journal article" date="2010" name="Stand. Genomic Sci.">
        <title>Complete genome sequence of Marinobacter adhaerens type strain (HP15), a diatom-interacting marine microorganism.</title>
        <authorList>
            <person name="Gardes A."/>
            <person name="Kaeppel E."/>
            <person name="Shehzad A."/>
            <person name="Seebah S."/>
            <person name="Teeling H."/>
            <person name="Yarza P."/>
            <person name="Glockner F.O."/>
            <person name="Grossart H.P."/>
            <person name="Ullrich M.S."/>
        </authorList>
    </citation>
    <scope>NUCLEOTIDE SEQUENCE [LARGE SCALE GENOMIC DNA]</scope>
    <source>
        <strain evidence="2">DSM 23420 / HP15</strain>
    </source>
</reference>
<dbReference type="KEGG" id="mad:HP15_3235"/>
<protein>
    <submittedName>
        <fullName evidence="1">Uncharacterized protein</fullName>
    </submittedName>
</protein>
<accession>E4PQU2</accession>
<organism evidence="1 2">
    <name type="scientific">Marinobacter adhaerens (strain DSM 23420 / HP15)</name>
    <dbReference type="NCBI Taxonomy" id="225937"/>
    <lineage>
        <taxon>Bacteria</taxon>
        <taxon>Pseudomonadati</taxon>
        <taxon>Pseudomonadota</taxon>
        <taxon>Gammaproteobacteria</taxon>
        <taxon>Pseudomonadales</taxon>
        <taxon>Marinobacteraceae</taxon>
        <taxon>Marinobacter</taxon>
    </lineage>
</organism>
<dbReference type="Proteomes" id="UP000007077">
    <property type="component" value="Chromosome"/>
</dbReference>
<evidence type="ECO:0000313" key="2">
    <source>
        <dbReference type="Proteomes" id="UP000007077"/>
    </source>
</evidence>
<dbReference type="HOGENOM" id="CLU_2601859_0_0_6"/>
<evidence type="ECO:0000313" key="1">
    <source>
        <dbReference type="EMBL" id="ADP98999.1"/>
    </source>
</evidence>
<dbReference type="AlphaFoldDB" id="E4PQU2"/>
<dbReference type="EMBL" id="CP001978">
    <property type="protein sequence ID" value="ADP98999.1"/>
    <property type="molecule type" value="Genomic_DNA"/>
</dbReference>